<dbReference type="EMBL" id="FNVD01000015">
    <property type="protein sequence ID" value="SEG20063.1"/>
    <property type="molecule type" value="Genomic_DNA"/>
</dbReference>
<organism evidence="2 3">
    <name type="scientific">Jhaorihella thermophila</name>
    <dbReference type="NCBI Taxonomy" id="488547"/>
    <lineage>
        <taxon>Bacteria</taxon>
        <taxon>Pseudomonadati</taxon>
        <taxon>Pseudomonadota</taxon>
        <taxon>Alphaproteobacteria</taxon>
        <taxon>Rhodobacterales</taxon>
        <taxon>Paracoccaceae</taxon>
        <taxon>Jhaorihella</taxon>
    </lineage>
</organism>
<evidence type="ECO:0000256" key="1">
    <source>
        <dbReference type="ARBA" id="ARBA00022679"/>
    </source>
</evidence>
<dbReference type="PANTHER" id="PTHR10605">
    <property type="entry name" value="HEPARAN SULFATE SULFOTRANSFERASE"/>
    <property type="match status" value="1"/>
</dbReference>
<dbReference type="RefSeq" id="WP_160114889.1">
    <property type="nucleotide sequence ID" value="NZ_FNVD01000015.1"/>
</dbReference>
<dbReference type="AlphaFoldDB" id="A0A1H5Y7T1"/>
<reference evidence="2 3" key="1">
    <citation type="submission" date="2016-10" db="EMBL/GenBank/DDBJ databases">
        <authorList>
            <person name="de Groot N.N."/>
        </authorList>
    </citation>
    <scope>NUCLEOTIDE SEQUENCE [LARGE SCALE GENOMIC DNA]</scope>
    <source>
        <strain evidence="2 3">DSM 23413</strain>
    </source>
</reference>
<dbReference type="InterPro" id="IPR037359">
    <property type="entry name" value="NST/OST"/>
</dbReference>
<dbReference type="PANTHER" id="PTHR10605:SF56">
    <property type="entry name" value="BIFUNCTIONAL HEPARAN SULFATE N-DEACETYLASE_N-SULFOTRANSFERASE"/>
    <property type="match status" value="1"/>
</dbReference>
<evidence type="ECO:0000313" key="2">
    <source>
        <dbReference type="EMBL" id="SEG20063.1"/>
    </source>
</evidence>
<dbReference type="Proteomes" id="UP000236742">
    <property type="component" value="Unassembled WGS sequence"/>
</dbReference>
<protein>
    <submittedName>
        <fullName evidence="2">Sulfotransferase family protein</fullName>
    </submittedName>
</protein>
<dbReference type="GO" id="GO:0008146">
    <property type="term" value="F:sulfotransferase activity"/>
    <property type="evidence" value="ECO:0007669"/>
    <property type="project" value="InterPro"/>
</dbReference>
<dbReference type="Pfam" id="PF13469">
    <property type="entry name" value="Sulfotransfer_3"/>
    <property type="match status" value="1"/>
</dbReference>
<dbReference type="SUPFAM" id="SSF52540">
    <property type="entry name" value="P-loop containing nucleoside triphosphate hydrolases"/>
    <property type="match status" value="1"/>
</dbReference>
<proteinExistence type="predicted"/>
<dbReference type="Gene3D" id="3.40.50.300">
    <property type="entry name" value="P-loop containing nucleotide triphosphate hydrolases"/>
    <property type="match status" value="1"/>
</dbReference>
<gene>
    <name evidence="2" type="ORF">SAMN05421751_11542</name>
</gene>
<keyword evidence="1 2" id="KW-0808">Transferase</keyword>
<keyword evidence="3" id="KW-1185">Reference proteome</keyword>
<name>A0A1H5Y7T1_9RHOB</name>
<dbReference type="InterPro" id="IPR027417">
    <property type="entry name" value="P-loop_NTPase"/>
</dbReference>
<sequence>MHTVGEMAPRSPDFFCIGAQKAGTTWLYENLRRHPGIWMPPIKELQYFNHVHVPGHRSWTQWHRDSHALRLLKTHLQAPDPNLRYIRLLARITDPAIGDDWYRSIFAFAENTTLCGEMTPEYSILPDEGIAHLRAVAPTARAIFIMRDPIDRCWSHIRMIHRNNASTDMTLEEAARFDDVHVRADYPAIIDRWRAHLDARDLHLSFFDDIGTRPAALFGEVLEFLGLDFDAAMFPELEKVVHPGRPLDIPAGIHDYMRQRLEPVYDEMARRFGGIVDTWRARHYG</sequence>
<dbReference type="OrthoDB" id="981508at2"/>
<evidence type="ECO:0000313" key="3">
    <source>
        <dbReference type="Proteomes" id="UP000236742"/>
    </source>
</evidence>
<accession>A0A1H5Y7T1</accession>